<feature type="domain" description="HTH gntR-type" evidence="6">
    <location>
        <begin position="16"/>
        <end position="84"/>
    </location>
</feature>
<dbReference type="InterPro" id="IPR000524">
    <property type="entry name" value="Tscrpt_reg_HTH_GntR"/>
</dbReference>
<evidence type="ECO:0000256" key="3">
    <source>
        <dbReference type="ARBA" id="ARBA00023015"/>
    </source>
</evidence>
<dbReference type="SUPFAM" id="SSF53383">
    <property type="entry name" value="PLP-dependent transferases"/>
    <property type="match status" value="1"/>
</dbReference>
<name>A0ABP4NA15_9ACTN</name>
<reference evidence="8" key="1">
    <citation type="journal article" date="2019" name="Int. J. Syst. Evol. Microbiol.">
        <title>The Global Catalogue of Microorganisms (GCM) 10K type strain sequencing project: providing services to taxonomists for standard genome sequencing and annotation.</title>
        <authorList>
            <consortium name="The Broad Institute Genomics Platform"/>
            <consortium name="The Broad Institute Genome Sequencing Center for Infectious Disease"/>
            <person name="Wu L."/>
            <person name="Ma J."/>
        </authorList>
    </citation>
    <scope>NUCLEOTIDE SEQUENCE [LARGE SCALE GENOMIC DNA]</scope>
    <source>
        <strain evidence="8">JCM 15933</strain>
    </source>
</reference>
<dbReference type="Pfam" id="PF00392">
    <property type="entry name" value="GntR"/>
    <property type="match status" value="1"/>
</dbReference>
<dbReference type="CDD" id="cd00609">
    <property type="entry name" value="AAT_like"/>
    <property type="match status" value="1"/>
</dbReference>
<keyword evidence="4" id="KW-0238">DNA-binding</keyword>
<dbReference type="SMART" id="SM00345">
    <property type="entry name" value="HTH_GNTR"/>
    <property type="match status" value="1"/>
</dbReference>
<dbReference type="PROSITE" id="PS50949">
    <property type="entry name" value="HTH_GNTR"/>
    <property type="match status" value="1"/>
</dbReference>
<keyword evidence="3" id="KW-0805">Transcription regulation</keyword>
<evidence type="ECO:0000259" key="6">
    <source>
        <dbReference type="PROSITE" id="PS50949"/>
    </source>
</evidence>
<dbReference type="InterPro" id="IPR036390">
    <property type="entry name" value="WH_DNA-bd_sf"/>
</dbReference>
<evidence type="ECO:0000313" key="8">
    <source>
        <dbReference type="Proteomes" id="UP001501470"/>
    </source>
</evidence>
<dbReference type="PANTHER" id="PTHR46577">
    <property type="entry name" value="HTH-TYPE TRANSCRIPTIONAL REGULATORY PROTEIN GABR"/>
    <property type="match status" value="1"/>
</dbReference>
<dbReference type="EMBL" id="BAAAQD010000027">
    <property type="protein sequence ID" value="GAA1558482.1"/>
    <property type="molecule type" value="Genomic_DNA"/>
</dbReference>
<dbReference type="GO" id="GO:0008483">
    <property type="term" value="F:transaminase activity"/>
    <property type="evidence" value="ECO:0007669"/>
    <property type="project" value="UniProtKB-KW"/>
</dbReference>
<dbReference type="SUPFAM" id="SSF46785">
    <property type="entry name" value="Winged helix' DNA-binding domain"/>
    <property type="match status" value="1"/>
</dbReference>
<dbReference type="InterPro" id="IPR015421">
    <property type="entry name" value="PyrdxlP-dep_Trfase_major"/>
</dbReference>
<evidence type="ECO:0000256" key="2">
    <source>
        <dbReference type="ARBA" id="ARBA00022898"/>
    </source>
</evidence>
<proteinExistence type="inferred from homology"/>
<keyword evidence="8" id="KW-1185">Reference proteome</keyword>
<keyword evidence="5" id="KW-0804">Transcription</keyword>
<dbReference type="PRINTS" id="PR00035">
    <property type="entry name" value="HTHGNTR"/>
</dbReference>
<evidence type="ECO:0000313" key="7">
    <source>
        <dbReference type="EMBL" id="GAA1558482.1"/>
    </source>
</evidence>
<gene>
    <name evidence="7" type="ORF">GCM10009827_094300</name>
</gene>
<dbReference type="Gene3D" id="3.40.640.10">
    <property type="entry name" value="Type I PLP-dependent aspartate aminotransferase-like (Major domain)"/>
    <property type="match status" value="1"/>
</dbReference>
<dbReference type="Pfam" id="PF00155">
    <property type="entry name" value="Aminotran_1_2"/>
    <property type="match status" value="1"/>
</dbReference>
<comment type="caution">
    <text evidence="7">The sequence shown here is derived from an EMBL/GenBank/DDBJ whole genome shotgun (WGS) entry which is preliminary data.</text>
</comment>
<evidence type="ECO:0000256" key="4">
    <source>
        <dbReference type="ARBA" id="ARBA00023125"/>
    </source>
</evidence>
<dbReference type="CDD" id="cd07377">
    <property type="entry name" value="WHTH_GntR"/>
    <property type="match status" value="1"/>
</dbReference>
<keyword evidence="7" id="KW-0032">Aminotransferase</keyword>
<accession>A0ABP4NA15</accession>
<protein>
    <submittedName>
        <fullName evidence="7">PLP-dependent aminotransferase family protein</fullName>
    </submittedName>
</protein>
<keyword evidence="7" id="KW-0808">Transferase</keyword>
<dbReference type="InterPro" id="IPR004839">
    <property type="entry name" value="Aminotransferase_I/II_large"/>
</dbReference>
<comment type="similarity">
    <text evidence="1">In the C-terminal section; belongs to the class-I pyridoxal-phosphate-dependent aminotransferase family.</text>
</comment>
<evidence type="ECO:0000256" key="5">
    <source>
        <dbReference type="ARBA" id="ARBA00023163"/>
    </source>
</evidence>
<dbReference type="InterPro" id="IPR051446">
    <property type="entry name" value="HTH_trans_reg/aminotransferase"/>
</dbReference>
<evidence type="ECO:0000256" key="1">
    <source>
        <dbReference type="ARBA" id="ARBA00005384"/>
    </source>
</evidence>
<dbReference type="Proteomes" id="UP001501470">
    <property type="component" value="Unassembled WGS sequence"/>
</dbReference>
<sequence length="480" mass="52165">MPDLVPLLAGWRSHRGPLHQCLALAVTSLIEARLLRPGDRLPSERALARRLGISRTTVAGAYDLLRQRGALHSVRGSGTTVTGDRTLRHDPAIAALAANPFIRSTHPRHSTDSVDLTVCRFDPPTILAETLARSADALLDLIGSGHDTAGLPELRSALADHLTGHGLPTQPSQLLITTGSQQALALIASDLERNDRVMIEDPTYFGALHAYLQRRARLLPCSVDHLERAAGLAANEHRVDLVHVTSAVHNPTGRQLDDATGRRVVELAGRWGATLVDDQALRFLADQPPPFLATHDPHADIITIGTFSKVLWSALRVGWLRAPAPAIARFSARKAALDLATPALDQALVLHCLPHIDALAAHRRQQLTHQRAHLRRRLRQDLPLWHDASGDSGPFLWVRTHLDDADPIVQAAARVQVGITAGRTLTPTDRWNSHIRIAVTTTDTALDAAADRLAELARTFDDGSPLTAPASSMTTHRLRP</sequence>
<dbReference type="InterPro" id="IPR036388">
    <property type="entry name" value="WH-like_DNA-bd_sf"/>
</dbReference>
<organism evidence="7 8">
    <name type="scientific">Dactylosporangium maewongense</name>
    <dbReference type="NCBI Taxonomy" id="634393"/>
    <lineage>
        <taxon>Bacteria</taxon>
        <taxon>Bacillati</taxon>
        <taxon>Actinomycetota</taxon>
        <taxon>Actinomycetes</taxon>
        <taxon>Micromonosporales</taxon>
        <taxon>Micromonosporaceae</taxon>
        <taxon>Dactylosporangium</taxon>
    </lineage>
</organism>
<dbReference type="PANTHER" id="PTHR46577:SF1">
    <property type="entry name" value="HTH-TYPE TRANSCRIPTIONAL REGULATORY PROTEIN GABR"/>
    <property type="match status" value="1"/>
</dbReference>
<dbReference type="Gene3D" id="1.10.10.10">
    <property type="entry name" value="Winged helix-like DNA-binding domain superfamily/Winged helix DNA-binding domain"/>
    <property type="match status" value="1"/>
</dbReference>
<dbReference type="InterPro" id="IPR015424">
    <property type="entry name" value="PyrdxlP-dep_Trfase"/>
</dbReference>
<keyword evidence="2" id="KW-0663">Pyridoxal phosphate</keyword>